<dbReference type="STRING" id="767452.AVL62_14555"/>
<organism evidence="1 2">
    <name type="scientific">Serinicoccus chungangensis</name>
    <dbReference type="NCBI Taxonomy" id="767452"/>
    <lineage>
        <taxon>Bacteria</taxon>
        <taxon>Bacillati</taxon>
        <taxon>Actinomycetota</taxon>
        <taxon>Actinomycetes</taxon>
        <taxon>Micrococcales</taxon>
        <taxon>Ornithinimicrobiaceae</taxon>
        <taxon>Serinicoccus</taxon>
    </lineage>
</organism>
<name>A0A0W8I406_9MICO</name>
<sequence length="264" mass="28782">MAEPRTDPFWSGQGEELEDLSRLHDAQPWTSEGMPLSRSAFTTFAAAEAGLLRGPRVSDEAAVEELHHAGLVERSGRLTEDGRSTHTLLRSADRRIRVESAAAGVPGTYEAARVRGSVVVWATDSPQTWAGTEPVGRDRLASATTGTLMWLPTMHLAADLAAWLQVGPAWPMAISPNRFPRELVAQRTDDATAPPPFGADEHLREIWGQPWFTWTLTSDTEHRVAGVHAGRHGHLRLTDESDEVVLSPLPAEPLFAILVGISLL</sequence>
<proteinExistence type="predicted"/>
<dbReference type="OrthoDB" id="4863923at2"/>
<protein>
    <submittedName>
        <fullName evidence="1">Uncharacterized protein</fullName>
    </submittedName>
</protein>
<keyword evidence="2" id="KW-1185">Reference proteome</keyword>
<dbReference type="EMBL" id="LQBL01000029">
    <property type="protein sequence ID" value="KUG52793.1"/>
    <property type="molecule type" value="Genomic_DNA"/>
</dbReference>
<comment type="caution">
    <text evidence="1">The sequence shown here is derived from an EMBL/GenBank/DDBJ whole genome shotgun (WGS) entry which is preliminary data.</text>
</comment>
<accession>A0A0W8I406</accession>
<reference evidence="1 2" key="1">
    <citation type="submission" date="2015-12" db="EMBL/GenBank/DDBJ databases">
        <title>Serinicoccus chungangenesis strain CD08_5 genome sequencing and assembly.</title>
        <authorList>
            <person name="Chander A.M."/>
            <person name="Kaur G."/>
            <person name="Nair G.R."/>
            <person name="Dhawan D.K."/>
            <person name="Kochhar R.K."/>
            <person name="Mayilraj S."/>
            <person name="Bhadada S.K."/>
        </authorList>
    </citation>
    <scope>NUCLEOTIDE SEQUENCE [LARGE SCALE GENOMIC DNA]</scope>
    <source>
        <strain evidence="1 2">CD08_5</strain>
    </source>
</reference>
<dbReference type="Proteomes" id="UP000054837">
    <property type="component" value="Unassembled WGS sequence"/>
</dbReference>
<evidence type="ECO:0000313" key="2">
    <source>
        <dbReference type="Proteomes" id="UP000054837"/>
    </source>
</evidence>
<evidence type="ECO:0000313" key="1">
    <source>
        <dbReference type="EMBL" id="KUG52793.1"/>
    </source>
</evidence>
<dbReference type="RefSeq" id="WP_058891867.1">
    <property type="nucleotide sequence ID" value="NZ_LQBL01000029.1"/>
</dbReference>
<dbReference type="AlphaFoldDB" id="A0A0W8I406"/>
<gene>
    <name evidence="1" type="ORF">AVL62_14555</name>
</gene>